<feature type="repeat" description="WD" evidence="3">
    <location>
        <begin position="145"/>
        <end position="186"/>
    </location>
</feature>
<dbReference type="SUPFAM" id="SSF50978">
    <property type="entry name" value="WD40 repeat-like"/>
    <property type="match status" value="1"/>
</dbReference>
<dbReference type="PANTHER" id="PTHR19879">
    <property type="entry name" value="TRANSCRIPTION INITIATION FACTOR TFIID"/>
    <property type="match status" value="1"/>
</dbReference>
<dbReference type="PROSITE" id="PS50294">
    <property type="entry name" value="WD_REPEATS_REGION"/>
    <property type="match status" value="4"/>
</dbReference>
<dbReference type="Proteomes" id="UP000663846">
    <property type="component" value="Unassembled WGS sequence"/>
</dbReference>
<dbReference type="SMART" id="SM00320">
    <property type="entry name" value="WD40"/>
    <property type="match status" value="5"/>
</dbReference>
<evidence type="ECO:0000313" key="4">
    <source>
        <dbReference type="EMBL" id="CAE6463294.1"/>
    </source>
</evidence>
<dbReference type="PANTHER" id="PTHR19879:SF9">
    <property type="entry name" value="TRANSCRIPTION INITIATION FACTOR TFIID SUBUNIT 5"/>
    <property type="match status" value="1"/>
</dbReference>
<dbReference type="Pfam" id="PF00400">
    <property type="entry name" value="WD40"/>
    <property type="match status" value="5"/>
</dbReference>
<protein>
    <recommendedName>
        <fullName evidence="6">Vegetative incompatibility protein HET-E-1 [Podospora anserina]</fullName>
    </recommendedName>
</protein>
<dbReference type="PROSITE" id="PS50082">
    <property type="entry name" value="WD_REPEATS_2"/>
    <property type="match status" value="4"/>
</dbReference>
<evidence type="ECO:0000313" key="5">
    <source>
        <dbReference type="Proteomes" id="UP000663846"/>
    </source>
</evidence>
<dbReference type="PROSITE" id="PS00678">
    <property type="entry name" value="WD_REPEATS_1"/>
    <property type="match status" value="4"/>
</dbReference>
<accession>A0A8H3BSZ0</accession>
<dbReference type="AlphaFoldDB" id="A0A8H3BSZ0"/>
<dbReference type="Gene3D" id="2.130.10.10">
    <property type="entry name" value="YVTN repeat-like/Quinoprotein amine dehydrogenase"/>
    <property type="match status" value="3"/>
</dbReference>
<proteinExistence type="predicted"/>
<feature type="repeat" description="WD" evidence="3">
    <location>
        <begin position="188"/>
        <end position="223"/>
    </location>
</feature>
<dbReference type="EMBL" id="CAJMWS010000783">
    <property type="protein sequence ID" value="CAE6463294.1"/>
    <property type="molecule type" value="Genomic_DNA"/>
</dbReference>
<reference evidence="4" key="1">
    <citation type="submission" date="2021-01" db="EMBL/GenBank/DDBJ databases">
        <authorList>
            <person name="Kaushik A."/>
        </authorList>
    </citation>
    <scope>NUCLEOTIDE SEQUENCE</scope>
    <source>
        <strain evidence="4">AG1-1C</strain>
    </source>
</reference>
<evidence type="ECO:0000256" key="1">
    <source>
        <dbReference type="ARBA" id="ARBA00022574"/>
    </source>
</evidence>
<evidence type="ECO:0000256" key="3">
    <source>
        <dbReference type="PROSITE-ProRule" id="PRU00221"/>
    </source>
</evidence>
<dbReference type="InterPro" id="IPR015943">
    <property type="entry name" value="WD40/YVTN_repeat-like_dom_sf"/>
</dbReference>
<gene>
    <name evidence="4" type="ORF">RDB_LOCUS163161</name>
</gene>
<keyword evidence="2" id="KW-0677">Repeat</keyword>
<dbReference type="PRINTS" id="PR00320">
    <property type="entry name" value="GPROTEINBRPT"/>
</dbReference>
<keyword evidence="1 3" id="KW-0853">WD repeat</keyword>
<dbReference type="InterPro" id="IPR036322">
    <property type="entry name" value="WD40_repeat_dom_sf"/>
</dbReference>
<feature type="repeat" description="WD" evidence="3">
    <location>
        <begin position="99"/>
        <end position="140"/>
    </location>
</feature>
<dbReference type="InterPro" id="IPR020472">
    <property type="entry name" value="WD40_PAC1"/>
</dbReference>
<comment type="caution">
    <text evidence="4">The sequence shown here is derived from an EMBL/GenBank/DDBJ whole genome shotgun (WGS) entry which is preliminary data.</text>
</comment>
<feature type="repeat" description="WD" evidence="3">
    <location>
        <begin position="14"/>
        <end position="55"/>
    </location>
</feature>
<evidence type="ECO:0000256" key="2">
    <source>
        <dbReference type="ARBA" id="ARBA00022737"/>
    </source>
</evidence>
<sequence length="316" mass="34132">MWDTSTGKDIHGPMQGHSSVVYCVRFSPDGSVVVSGSSDGTVLIWDVTTGQQVAELLKGDDAILSVGFSPDGRQVVCGSIVGRIRVLDRHIGDALVGPIEGHTNSICSVEFSSNGMRLVSGSDDKSVRVWDAPTGKQIVVCGERDGAHSKLVLSVGFSRNGLYVVSGSVDCTVRVWDAENGNLILGPLTGHTNSVYCVQFSPDGLHVVSCSDDGTIRFWDVSTLGSSSEEHTAMSTSVGEQVTHSSNSNNAINSWLLDEDGWVVDSCKRRLVWVPSDLREYFALPLNDLIIGDPVSFKLEFDQCNIGENWMDCYRP</sequence>
<evidence type="ECO:0008006" key="6">
    <source>
        <dbReference type="Google" id="ProtNLM"/>
    </source>
</evidence>
<dbReference type="PRINTS" id="PR00319">
    <property type="entry name" value="GPROTEINB"/>
</dbReference>
<name>A0A8H3BSZ0_9AGAM</name>
<dbReference type="InterPro" id="IPR001632">
    <property type="entry name" value="WD40_G-protein_beta-like"/>
</dbReference>
<dbReference type="InterPro" id="IPR019775">
    <property type="entry name" value="WD40_repeat_CS"/>
</dbReference>
<organism evidence="4 5">
    <name type="scientific">Rhizoctonia solani</name>
    <dbReference type="NCBI Taxonomy" id="456999"/>
    <lineage>
        <taxon>Eukaryota</taxon>
        <taxon>Fungi</taxon>
        <taxon>Dikarya</taxon>
        <taxon>Basidiomycota</taxon>
        <taxon>Agaricomycotina</taxon>
        <taxon>Agaricomycetes</taxon>
        <taxon>Cantharellales</taxon>
        <taxon>Ceratobasidiaceae</taxon>
        <taxon>Rhizoctonia</taxon>
    </lineage>
</organism>
<dbReference type="InterPro" id="IPR001680">
    <property type="entry name" value="WD40_rpt"/>
</dbReference>
<dbReference type="CDD" id="cd00200">
    <property type="entry name" value="WD40"/>
    <property type="match status" value="1"/>
</dbReference>